<organism evidence="1 2">
    <name type="scientific">Microcystis flos-aquae FACHB-1344</name>
    <dbReference type="NCBI Taxonomy" id="2692899"/>
    <lineage>
        <taxon>Bacteria</taxon>
        <taxon>Bacillati</taxon>
        <taxon>Cyanobacteriota</taxon>
        <taxon>Cyanophyceae</taxon>
        <taxon>Oscillatoriophycideae</taxon>
        <taxon>Chroococcales</taxon>
        <taxon>Microcystaceae</taxon>
        <taxon>Microcystis</taxon>
    </lineage>
</organism>
<proteinExistence type="predicted"/>
<accession>A0ABR8HX72</accession>
<dbReference type="EMBL" id="JACJSW010000171">
    <property type="protein sequence ID" value="MBD2623149.1"/>
    <property type="molecule type" value="Genomic_DNA"/>
</dbReference>
<reference evidence="1 2" key="1">
    <citation type="journal article" date="2020" name="ISME J.">
        <title>Comparative genomics reveals insights into cyanobacterial evolution and habitat adaptation.</title>
        <authorList>
            <person name="Chen M.Y."/>
            <person name="Teng W.K."/>
            <person name="Zhao L."/>
            <person name="Hu C.X."/>
            <person name="Zhou Y.K."/>
            <person name="Han B.P."/>
            <person name="Song L.R."/>
            <person name="Shu W.S."/>
        </authorList>
    </citation>
    <scope>NUCLEOTIDE SEQUENCE [LARGE SCALE GENOMIC DNA]</scope>
    <source>
        <strain evidence="1 2">FACHB-1344</strain>
    </source>
</reference>
<protein>
    <submittedName>
        <fullName evidence="1">Uncharacterized protein</fullName>
    </submittedName>
</protein>
<keyword evidence="2" id="KW-1185">Reference proteome</keyword>
<gene>
    <name evidence="1" type="ORF">H6G48_16270</name>
</gene>
<name>A0ABR8HX72_9CHRO</name>
<evidence type="ECO:0000313" key="2">
    <source>
        <dbReference type="Proteomes" id="UP000636187"/>
    </source>
</evidence>
<dbReference type="RefSeq" id="WP_170915445.1">
    <property type="nucleotide sequence ID" value="NZ_JACJSW010000171.1"/>
</dbReference>
<sequence length="52" mass="5434">MKILSPTTTPPFNLLGIGQRGVGKTVFLAGGYAQFRADSPTKSAPDIQKLSG</sequence>
<comment type="caution">
    <text evidence="1">The sequence shown here is derived from an EMBL/GenBank/DDBJ whole genome shotgun (WGS) entry which is preliminary data.</text>
</comment>
<dbReference type="Proteomes" id="UP000636187">
    <property type="component" value="Unassembled WGS sequence"/>
</dbReference>
<evidence type="ECO:0000313" key="1">
    <source>
        <dbReference type="EMBL" id="MBD2623149.1"/>
    </source>
</evidence>